<protein>
    <submittedName>
        <fullName evidence="7">Unannotated protein</fullName>
    </submittedName>
</protein>
<dbReference type="InterPro" id="IPR006680">
    <property type="entry name" value="Amidohydro-rel"/>
</dbReference>
<evidence type="ECO:0000259" key="2">
    <source>
        <dbReference type="Pfam" id="PF04909"/>
    </source>
</evidence>
<name>A0A6J7VL54_9ZZZZ</name>
<dbReference type="GO" id="GO:0005737">
    <property type="term" value="C:cytoplasm"/>
    <property type="evidence" value="ECO:0007669"/>
    <property type="project" value="TreeGrafter"/>
</dbReference>
<dbReference type="GO" id="GO:0016787">
    <property type="term" value="F:hydrolase activity"/>
    <property type="evidence" value="ECO:0007669"/>
    <property type="project" value="InterPro"/>
</dbReference>
<dbReference type="Gene3D" id="3.20.20.140">
    <property type="entry name" value="Metal-dependent hydrolases"/>
    <property type="match status" value="1"/>
</dbReference>
<dbReference type="PANTHER" id="PTHR21240">
    <property type="entry name" value="2-AMINO-3-CARBOXYLMUCONATE-6-SEMIALDEHYDE DECARBOXYLASE"/>
    <property type="match status" value="1"/>
</dbReference>
<evidence type="ECO:0000313" key="5">
    <source>
        <dbReference type="EMBL" id="CAB4708113.1"/>
    </source>
</evidence>
<evidence type="ECO:0000313" key="4">
    <source>
        <dbReference type="EMBL" id="CAB4586323.1"/>
    </source>
</evidence>
<dbReference type="EMBL" id="CAESAL010000036">
    <property type="protein sequence ID" value="CAB4342374.1"/>
    <property type="molecule type" value="Genomic_DNA"/>
</dbReference>
<proteinExistence type="predicted"/>
<accession>A0A6J7VL54</accession>
<evidence type="ECO:0000313" key="6">
    <source>
        <dbReference type="EMBL" id="CAB4785386.1"/>
    </source>
</evidence>
<gene>
    <name evidence="4" type="ORF">UFOPK1762_01025</name>
    <name evidence="5" type="ORF">UFOPK2624_00936</name>
    <name evidence="6" type="ORF">UFOPK2969_00376</name>
    <name evidence="3" type="ORF">UFOPK3331_01112</name>
    <name evidence="7" type="ORF">UFOPK4371_01333</name>
</gene>
<evidence type="ECO:0000313" key="7">
    <source>
        <dbReference type="EMBL" id="CAB5078082.1"/>
    </source>
</evidence>
<dbReference type="EMBL" id="CAEZXY010000035">
    <property type="protein sequence ID" value="CAB4708113.1"/>
    <property type="molecule type" value="Genomic_DNA"/>
</dbReference>
<dbReference type="Pfam" id="PF04909">
    <property type="entry name" value="Amidohydro_2"/>
    <property type="match status" value="1"/>
</dbReference>
<dbReference type="SUPFAM" id="SSF51556">
    <property type="entry name" value="Metallo-dependent hydrolases"/>
    <property type="match status" value="1"/>
</dbReference>
<dbReference type="AlphaFoldDB" id="A0A6J7VL54"/>
<keyword evidence="1" id="KW-0456">Lyase</keyword>
<sequence length="404" mass="46219">MLILPGGTMKRGFKIFDADAHVIYPADLWPRYLDQKYRDRIGRKAPPGFDHYNPVTVDGRWSQHPTSVYGNFQKAINWTTEDMVAQYGDMVIEGFTGDRVAKALEVEGVDVMVIYGPEYDMWLDGIDPELQAAMARAYNRWGAEMREISGGKVLTSGPVPLNDVGRAVEEIQYAYDELGVRCFWARPNQFNHRNLGDRYYDPVYELLEELDCAFATHEYMGLNATTAGSDRFTSFTEWHTVVHAHEAQYASLSMIVNGVFERFPKLRCAYMEAGCGWLPSWLHRIDEHLELAGAQEFPDLSMSATDYFRRNCWISTECDDPFVADVIRWLGDDHIVFETDFPHPDSKYPHATDHFFDLLPSEISEESKRKILWDNAVDLYRFPPSYLPETFVEAPATLATGAQA</sequence>
<reference evidence="7" key="1">
    <citation type="submission" date="2020-05" db="EMBL/GenBank/DDBJ databases">
        <authorList>
            <person name="Chiriac C."/>
            <person name="Salcher M."/>
            <person name="Ghai R."/>
            <person name="Kavagutti S V."/>
        </authorList>
    </citation>
    <scope>NUCLEOTIDE SEQUENCE</scope>
</reference>
<dbReference type="InterPro" id="IPR032465">
    <property type="entry name" value="ACMSD"/>
</dbReference>
<dbReference type="PANTHER" id="PTHR21240:SF28">
    <property type="entry name" value="ISO-OROTATE DECARBOXYLASE (EUROFUNG)"/>
    <property type="match status" value="1"/>
</dbReference>
<dbReference type="GO" id="GO:0019748">
    <property type="term" value="P:secondary metabolic process"/>
    <property type="evidence" value="ECO:0007669"/>
    <property type="project" value="TreeGrafter"/>
</dbReference>
<organism evidence="7">
    <name type="scientific">freshwater metagenome</name>
    <dbReference type="NCBI Taxonomy" id="449393"/>
    <lineage>
        <taxon>unclassified sequences</taxon>
        <taxon>metagenomes</taxon>
        <taxon>ecological metagenomes</taxon>
    </lineage>
</organism>
<dbReference type="EMBL" id="CAFAAD010000017">
    <property type="protein sequence ID" value="CAB4785386.1"/>
    <property type="molecule type" value="Genomic_DNA"/>
</dbReference>
<dbReference type="EMBL" id="CAEZTY010000033">
    <property type="protein sequence ID" value="CAB4586323.1"/>
    <property type="molecule type" value="Genomic_DNA"/>
</dbReference>
<dbReference type="EMBL" id="CAFBRD010000082">
    <property type="protein sequence ID" value="CAB5078082.1"/>
    <property type="molecule type" value="Genomic_DNA"/>
</dbReference>
<feature type="domain" description="Amidohydrolase-related" evidence="2">
    <location>
        <begin position="128"/>
        <end position="382"/>
    </location>
</feature>
<dbReference type="GO" id="GO:0016831">
    <property type="term" value="F:carboxy-lyase activity"/>
    <property type="evidence" value="ECO:0007669"/>
    <property type="project" value="InterPro"/>
</dbReference>
<evidence type="ECO:0000256" key="1">
    <source>
        <dbReference type="ARBA" id="ARBA00023239"/>
    </source>
</evidence>
<evidence type="ECO:0000313" key="3">
    <source>
        <dbReference type="EMBL" id="CAB4342374.1"/>
    </source>
</evidence>
<dbReference type="InterPro" id="IPR032466">
    <property type="entry name" value="Metal_Hydrolase"/>
</dbReference>